<feature type="region of interest" description="Disordered" evidence="1">
    <location>
        <begin position="42"/>
        <end position="91"/>
    </location>
</feature>
<dbReference type="VEuPathDB" id="FungiDB:DFL_005099"/>
<protein>
    <submittedName>
        <fullName evidence="2">Uncharacterized protein</fullName>
    </submittedName>
</protein>
<reference evidence="2 3" key="1">
    <citation type="submission" date="2019-01" db="EMBL/GenBank/DDBJ databases">
        <title>Intercellular communication is required for trap formation in the nematode-trapping fungus Duddingtonia flagrans.</title>
        <authorList>
            <person name="Youssar L."/>
            <person name="Wernet V."/>
            <person name="Hensel N."/>
            <person name="Hildebrandt H.-G."/>
            <person name="Fischer R."/>
        </authorList>
    </citation>
    <scope>NUCLEOTIDE SEQUENCE [LARGE SCALE GENOMIC DNA]</scope>
    <source>
        <strain evidence="2 3">CBS H-5679</strain>
    </source>
</reference>
<dbReference type="GeneID" id="93587410"/>
<comment type="caution">
    <text evidence="2">The sequence shown here is derived from an EMBL/GenBank/DDBJ whole genome shotgun (WGS) entry which is preliminary data.</text>
</comment>
<dbReference type="RefSeq" id="XP_067492388.1">
    <property type="nucleotide sequence ID" value="XM_067634306.1"/>
</dbReference>
<keyword evidence="3" id="KW-1185">Reference proteome</keyword>
<feature type="compositionally biased region" description="Basic and acidic residues" evidence="1">
    <location>
        <begin position="295"/>
        <end position="320"/>
    </location>
</feature>
<feature type="compositionally biased region" description="Basic and acidic residues" evidence="1">
    <location>
        <begin position="78"/>
        <end position="90"/>
    </location>
</feature>
<dbReference type="Proteomes" id="UP000283090">
    <property type="component" value="Unassembled WGS sequence"/>
</dbReference>
<sequence>MVPPTYEVHRQSLKRPRDVYEVAIVSPSSSPRANPPIEIIDLTSEDTRPPPLFPAFKRQKLAFPAPRPPIPPSTTSSARDRFWGRDRDPPLLENSEEEKVDIDLTGIATTISSGSDSTWSRSPSSSSGSACSSMSTTTAFLPLPQVLLPPKGPKPLGTNWEALGPIDEFPEDPLAVSYEPPSPCTFPDGPSSDIISANPEVAFLFHIKSVGAERFFAKPVTSADSMYFLPSTLTTSFFISLKMDMAGLSRLQRDMTLARKIGFLPYRTHAIAVNAIKNYSRLKRRCDNPEQMDGVGDKRKRDKGVEKDEDKDGNPLHLEPDWYPGETHFKQMAEEWLDSHPNIRGVKGIPGFANPDKWNTRKCKALRKINWEKWEADILKLR</sequence>
<accession>A0A437A6M9</accession>
<feature type="region of interest" description="Disordered" evidence="1">
    <location>
        <begin position="112"/>
        <end position="134"/>
    </location>
</feature>
<dbReference type="EMBL" id="SAEB01000006">
    <property type="protein sequence ID" value="RVD86844.1"/>
    <property type="molecule type" value="Genomic_DNA"/>
</dbReference>
<dbReference type="AlphaFoldDB" id="A0A437A6M9"/>
<name>A0A437A6M9_ARTFL</name>
<gene>
    <name evidence="2" type="ORF">DFL_005099</name>
</gene>
<proteinExistence type="predicted"/>
<evidence type="ECO:0000313" key="2">
    <source>
        <dbReference type="EMBL" id="RVD86844.1"/>
    </source>
</evidence>
<feature type="region of interest" description="Disordered" evidence="1">
    <location>
        <begin position="287"/>
        <end position="323"/>
    </location>
</feature>
<evidence type="ECO:0000313" key="3">
    <source>
        <dbReference type="Proteomes" id="UP000283090"/>
    </source>
</evidence>
<dbReference type="OrthoDB" id="5378216at2759"/>
<organism evidence="2 3">
    <name type="scientific">Arthrobotrys flagrans</name>
    <name type="common">Nematode-trapping fungus</name>
    <name type="synonym">Trichothecium flagrans</name>
    <dbReference type="NCBI Taxonomy" id="97331"/>
    <lineage>
        <taxon>Eukaryota</taxon>
        <taxon>Fungi</taxon>
        <taxon>Dikarya</taxon>
        <taxon>Ascomycota</taxon>
        <taxon>Pezizomycotina</taxon>
        <taxon>Orbiliomycetes</taxon>
        <taxon>Orbiliales</taxon>
        <taxon>Orbiliaceae</taxon>
        <taxon>Arthrobotrys</taxon>
    </lineage>
</organism>
<evidence type="ECO:0000256" key="1">
    <source>
        <dbReference type="SAM" id="MobiDB-lite"/>
    </source>
</evidence>